<gene>
    <name evidence="2" type="ORF">D3272_02210</name>
</gene>
<evidence type="ECO:0000313" key="2">
    <source>
        <dbReference type="EMBL" id="RYB07946.1"/>
    </source>
</evidence>
<sequence>MTKESDQDGDATASKKRADPVAAGSEDLTHAGGPSSGEPGAGGAGFGSGTPQKGSAKPSGHGAKSEAPISNDVAPIVHTAMDGDVRSVEEHAHRTTRPGADG</sequence>
<accession>A0A4Q2RIR3</accession>
<reference evidence="2 3" key="1">
    <citation type="submission" date="2018-09" db="EMBL/GenBank/DDBJ databases">
        <authorList>
            <person name="Grouzdev D.S."/>
            <person name="Krutkina M.S."/>
        </authorList>
    </citation>
    <scope>NUCLEOTIDE SEQUENCE [LARGE SCALE GENOMIC DNA]</scope>
    <source>
        <strain evidence="2 3">RmlP001</strain>
    </source>
</reference>
<dbReference type="EMBL" id="QYBC01000001">
    <property type="protein sequence ID" value="RYB07946.1"/>
    <property type="molecule type" value="Genomic_DNA"/>
</dbReference>
<protein>
    <submittedName>
        <fullName evidence="2">Uncharacterized protein</fullName>
    </submittedName>
</protein>
<name>A0A4Q2RIR3_9HYPH</name>
<feature type="region of interest" description="Disordered" evidence="1">
    <location>
        <begin position="1"/>
        <end position="102"/>
    </location>
</feature>
<dbReference type="RefSeq" id="WP_129217417.1">
    <property type="nucleotide sequence ID" value="NZ_QYBC01000001.1"/>
</dbReference>
<feature type="compositionally biased region" description="Basic and acidic residues" evidence="1">
    <location>
        <begin position="81"/>
        <end position="93"/>
    </location>
</feature>
<keyword evidence="3" id="KW-1185">Reference proteome</keyword>
<proteinExistence type="predicted"/>
<reference evidence="2 3" key="2">
    <citation type="submission" date="2019-02" db="EMBL/GenBank/DDBJ databases">
        <title>'Lichenibacterium ramalinii' gen. nov. sp. nov., 'Lichenibacterium minor' gen. nov. sp. nov.</title>
        <authorList>
            <person name="Pankratov T."/>
        </authorList>
    </citation>
    <scope>NUCLEOTIDE SEQUENCE [LARGE SCALE GENOMIC DNA]</scope>
    <source>
        <strain evidence="2 3">RmlP001</strain>
    </source>
</reference>
<comment type="caution">
    <text evidence="2">The sequence shown here is derived from an EMBL/GenBank/DDBJ whole genome shotgun (WGS) entry which is preliminary data.</text>
</comment>
<evidence type="ECO:0000313" key="3">
    <source>
        <dbReference type="Proteomes" id="UP000289411"/>
    </source>
</evidence>
<evidence type="ECO:0000256" key="1">
    <source>
        <dbReference type="SAM" id="MobiDB-lite"/>
    </source>
</evidence>
<dbReference type="Proteomes" id="UP000289411">
    <property type="component" value="Unassembled WGS sequence"/>
</dbReference>
<dbReference type="AlphaFoldDB" id="A0A4Q2RIR3"/>
<feature type="compositionally biased region" description="Gly residues" evidence="1">
    <location>
        <begin position="39"/>
        <end position="48"/>
    </location>
</feature>
<organism evidence="2 3">
    <name type="scientific">Lichenibacterium ramalinae</name>
    <dbReference type="NCBI Taxonomy" id="2316527"/>
    <lineage>
        <taxon>Bacteria</taxon>
        <taxon>Pseudomonadati</taxon>
        <taxon>Pseudomonadota</taxon>
        <taxon>Alphaproteobacteria</taxon>
        <taxon>Hyphomicrobiales</taxon>
        <taxon>Lichenihabitantaceae</taxon>
        <taxon>Lichenibacterium</taxon>
    </lineage>
</organism>